<feature type="non-terminal residue" evidence="1">
    <location>
        <position position="1"/>
    </location>
</feature>
<gene>
    <name evidence="1" type="ORF">METZ01_LOCUS302832</name>
</gene>
<sequence length="47" mass="5085">VYNKARGILTFQISLDLPASKTATLLFLSSDSLFARTHPADPAPIII</sequence>
<dbReference type="EMBL" id="UINC01094601">
    <property type="protein sequence ID" value="SVC49978.1"/>
    <property type="molecule type" value="Genomic_DNA"/>
</dbReference>
<reference evidence="1" key="1">
    <citation type="submission" date="2018-05" db="EMBL/GenBank/DDBJ databases">
        <authorList>
            <person name="Lanie J.A."/>
            <person name="Ng W.-L."/>
            <person name="Kazmierczak K.M."/>
            <person name="Andrzejewski T.M."/>
            <person name="Davidsen T.M."/>
            <person name="Wayne K.J."/>
            <person name="Tettelin H."/>
            <person name="Glass J.I."/>
            <person name="Rusch D."/>
            <person name="Podicherti R."/>
            <person name="Tsui H.-C.T."/>
            <person name="Winkler M.E."/>
        </authorList>
    </citation>
    <scope>NUCLEOTIDE SEQUENCE</scope>
</reference>
<protein>
    <submittedName>
        <fullName evidence="1">Uncharacterized protein</fullName>
    </submittedName>
</protein>
<name>A0A382MND0_9ZZZZ</name>
<organism evidence="1">
    <name type="scientific">marine metagenome</name>
    <dbReference type="NCBI Taxonomy" id="408172"/>
    <lineage>
        <taxon>unclassified sequences</taxon>
        <taxon>metagenomes</taxon>
        <taxon>ecological metagenomes</taxon>
    </lineage>
</organism>
<evidence type="ECO:0000313" key="1">
    <source>
        <dbReference type="EMBL" id="SVC49978.1"/>
    </source>
</evidence>
<proteinExistence type="predicted"/>
<accession>A0A382MND0</accession>
<dbReference type="AlphaFoldDB" id="A0A382MND0"/>